<evidence type="ECO:0000256" key="1">
    <source>
        <dbReference type="ARBA" id="ARBA00023002"/>
    </source>
</evidence>
<dbReference type="EMBL" id="BAABLM010000009">
    <property type="protein sequence ID" value="GAA4683066.1"/>
    <property type="molecule type" value="Genomic_DNA"/>
</dbReference>
<feature type="domain" description="NADP-dependent oxidoreductase" evidence="3">
    <location>
        <begin position="16"/>
        <end position="319"/>
    </location>
</feature>
<dbReference type="InterPro" id="IPR036812">
    <property type="entry name" value="NAD(P)_OxRdtase_dom_sf"/>
</dbReference>
<feature type="region of interest" description="Disordered" evidence="2">
    <location>
        <begin position="77"/>
        <end position="100"/>
    </location>
</feature>
<accession>A0ABP8W9D4</accession>
<dbReference type="InterPro" id="IPR050523">
    <property type="entry name" value="AKR_Detox_Biosynth"/>
</dbReference>
<evidence type="ECO:0000313" key="4">
    <source>
        <dbReference type="EMBL" id="GAA4683066.1"/>
    </source>
</evidence>
<gene>
    <name evidence="4" type="ORF">GCM10025780_30910</name>
</gene>
<dbReference type="Gene3D" id="3.20.20.100">
    <property type="entry name" value="NADP-dependent oxidoreductase domain"/>
    <property type="match status" value="1"/>
</dbReference>
<keyword evidence="5" id="KW-1185">Reference proteome</keyword>
<comment type="caution">
    <text evidence="4">The sequence shown here is derived from an EMBL/GenBank/DDBJ whole genome shotgun (WGS) entry which is preliminary data.</text>
</comment>
<dbReference type="InterPro" id="IPR023210">
    <property type="entry name" value="NADP_OxRdtase_dom"/>
</dbReference>
<reference evidence="5" key="1">
    <citation type="journal article" date="2019" name="Int. J. Syst. Evol. Microbiol.">
        <title>The Global Catalogue of Microorganisms (GCM) 10K type strain sequencing project: providing services to taxonomists for standard genome sequencing and annotation.</title>
        <authorList>
            <consortium name="The Broad Institute Genomics Platform"/>
            <consortium name="The Broad Institute Genome Sequencing Center for Infectious Disease"/>
            <person name="Wu L."/>
            <person name="Ma J."/>
        </authorList>
    </citation>
    <scope>NUCLEOTIDE SEQUENCE [LARGE SCALE GENOMIC DNA]</scope>
    <source>
        <strain evidence="5">JCM 18956</strain>
    </source>
</reference>
<evidence type="ECO:0000313" key="5">
    <source>
        <dbReference type="Proteomes" id="UP001501295"/>
    </source>
</evidence>
<proteinExistence type="predicted"/>
<dbReference type="Pfam" id="PF00248">
    <property type="entry name" value="Aldo_ket_red"/>
    <property type="match status" value="1"/>
</dbReference>
<keyword evidence="1" id="KW-0560">Oxidoreductase</keyword>
<name>A0ABP8W9D4_9MICO</name>
<evidence type="ECO:0000256" key="2">
    <source>
        <dbReference type="SAM" id="MobiDB-lite"/>
    </source>
</evidence>
<dbReference type="PANTHER" id="PTHR43364">
    <property type="entry name" value="NADH-SPECIFIC METHYLGLYOXAL REDUCTASE-RELATED"/>
    <property type="match status" value="1"/>
</dbReference>
<evidence type="ECO:0000259" key="3">
    <source>
        <dbReference type="Pfam" id="PF00248"/>
    </source>
</evidence>
<dbReference type="SUPFAM" id="SSF51430">
    <property type="entry name" value="NAD(P)-linked oxidoreductase"/>
    <property type="match status" value="1"/>
</dbReference>
<dbReference type="PANTHER" id="PTHR43364:SF4">
    <property type="entry name" value="NAD(P)-LINKED OXIDOREDUCTASE SUPERFAMILY PROTEIN"/>
    <property type="match status" value="1"/>
</dbReference>
<dbReference type="Proteomes" id="UP001501295">
    <property type="component" value="Unassembled WGS sequence"/>
</dbReference>
<organism evidence="4 5">
    <name type="scientific">Frondihabitans cladoniiphilus</name>
    <dbReference type="NCBI Taxonomy" id="715785"/>
    <lineage>
        <taxon>Bacteria</taxon>
        <taxon>Bacillati</taxon>
        <taxon>Actinomycetota</taxon>
        <taxon>Actinomycetes</taxon>
        <taxon>Micrococcales</taxon>
        <taxon>Microbacteriaceae</taxon>
        <taxon>Frondihabitans</taxon>
    </lineage>
</organism>
<protein>
    <submittedName>
        <fullName evidence="4">Aldo/keto reductase</fullName>
    </submittedName>
</protein>
<dbReference type="RefSeq" id="WP_345376825.1">
    <property type="nucleotide sequence ID" value="NZ_BAABLM010000009.1"/>
</dbReference>
<sequence>MQNRTLGNSGTIVSSMALGTMDFGTMTSEDDSFNVLDAFVEAGGTLIDTADVYGGGASEKTLGKWFASRAADTTEPVVLATKGRSPAGDGTNDQGNSRRHLDRQLNQSLRRLGRENVDLYQLHAWDPLTPVEETVAFLGDAISAGKIHSWGISNFTGWQLQLMVSTARALGVAAPVTLQQQYSLLSRESESDVFPGAAYNHVGLLAWSPLADGFLTGKYSREDNPTSSTRAGSDNPIYQFTAGYRAADPRTWDIVDAVVKAADEVGASPARVALSWLHDRSGLVAPIIGARNVDQLHDNLAAADLHLDAAVRNRLDEISAPRVGQYPYGPFGAAQRARTVEGGAPLAAVIGDAK</sequence>